<dbReference type="AlphaFoldDB" id="A0A1H1I0G8"/>
<sequence>MPMKRRTFLSGLGASTFTITGVSTATAGRDDEVVDVADVDNDKELPISAKGSMVHTFDPVHDDANELVGYIHQKHFFSDDVQERYGREVISFEPEYALKEWIPADELNGPDELPSHYQSLTDTTENTLVSVQRRTRRVIGLPNEHKQAHQHLSQRVEARTDIANDIPFYLYESEDDADGGGISARQAPVNLVWEDRDASSVNSAMENGWGADNDPWDNETIEDEIEDVIPGYEFGTRYAQDPETDNIYSHDYDIQKDDGDSCSFPYQDHWSQYHIRVFDFEDSTIGAFGNVHWDPCDHNQNPLGDTEPWEYEEARDQVEEFWSNYSITSVRDIWLGNTTGISAPGDTHDGWGIVIDG</sequence>
<protein>
    <submittedName>
        <fullName evidence="1">Uncharacterized protein</fullName>
    </submittedName>
</protein>
<organism evidence="1 2">
    <name type="scientific">Natronobacterium texcoconense</name>
    <dbReference type="NCBI Taxonomy" id="1095778"/>
    <lineage>
        <taxon>Archaea</taxon>
        <taxon>Methanobacteriati</taxon>
        <taxon>Methanobacteriota</taxon>
        <taxon>Stenosarchaea group</taxon>
        <taxon>Halobacteria</taxon>
        <taxon>Halobacteriales</taxon>
        <taxon>Natrialbaceae</taxon>
        <taxon>Natronobacterium</taxon>
    </lineage>
</organism>
<gene>
    <name evidence="1" type="ORF">SAMN04489842_3180</name>
</gene>
<evidence type="ECO:0000313" key="1">
    <source>
        <dbReference type="EMBL" id="SDR30838.1"/>
    </source>
</evidence>
<name>A0A1H1I0G8_NATTX</name>
<dbReference type="Proteomes" id="UP000198848">
    <property type="component" value="Unassembled WGS sequence"/>
</dbReference>
<keyword evidence="2" id="KW-1185">Reference proteome</keyword>
<accession>A0A1H1I0G8</accession>
<dbReference type="InterPro" id="IPR006311">
    <property type="entry name" value="TAT_signal"/>
</dbReference>
<reference evidence="2" key="1">
    <citation type="submission" date="2016-10" db="EMBL/GenBank/DDBJ databases">
        <authorList>
            <person name="Varghese N."/>
            <person name="Submissions S."/>
        </authorList>
    </citation>
    <scope>NUCLEOTIDE SEQUENCE [LARGE SCALE GENOMIC DNA]</scope>
    <source>
        <strain evidence="2">DSM 24767</strain>
    </source>
</reference>
<proteinExistence type="predicted"/>
<evidence type="ECO:0000313" key="2">
    <source>
        <dbReference type="Proteomes" id="UP000198848"/>
    </source>
</evidence>
<dbReference type="PROSITE" id="PS51318">
    <property type="entry name" value="TAT"/>
    <property type="match status" value="1"/>
</dbReference>
<dbReference type="EMBL" id="FNLC01000003">
    <property type="protein sequence ID" value="SDR30838.1"/>
    <property type="molecule type" value="Genomic_DNA"/>
</dbReference>